<organism evidence="8 9">
    <name type="scientific">Zemynaea arenosa</name>
    <dbReference type="NCBI Taxonomy" id="2561931"/>
    <lineage>
        <taxon>Bacteria</taxon>
        <taxon>Pseudomonadati</taxon>
        <taxon>Pseudomonadota</taxon>
        <taxon>Betaproteobacteria</taxon>
        <taxon>Burkholderiales</taxon>
        <taxon>Oxalobacteraceae</taxon>
        <taxon>Telluria group</taxon>
        <taxon>Zemynaea</taxon>
    </lineage>
</organism>
<dbReference type="InterPro" id="IPR015943">
    <property type="entry name" value="WD40/YVTN_repeat-like_dom_sf"/>
</dbReference>
<keyword evidence="5" id="KW-0106">Calcium</keyword>
<evidence type="ECO:0000256" key="6">
    <source>
        <dbReference type="ARBA" id="ARBA00023263"/>
    </source>
</evidence>
<dbReference type="InterPro" id="IPR008707">
    <property type="entry name" value="B-propeller_PilY1"/>
</dbReference>
<dbReference type="Gene3D" id="2.130.10.10">
    <property type="entry name" value="YVTN repeat-like/Quinoprotein amine dehydrogenase"/>
    <property type="match status" value="1"/>
</dbReference>
<dbReference type="SUPFAM" id="SSF50998">
    <property type="entry name" value="Quinoprotein alcohol dehydrogenase-like"/>
    <property type="match status" value="2"/>
</dbReference>
<evidence type="ECO:0000256" key="5">
    <source>
        <dbReference type="ARBA" id="ARBA00022837"/>
    </source>
</evidence>
<dbReference type="GO" id="GO:0046872">
    <property type="term" value="F:metal ion binding"/>
    <property type="evidence" value="ECO:0007669"/>
    <property type="project" value="UniProtKB-KW"/>
</dbReference>
<keyword evidence="4" id="KW-0479">Metal-binding</keyword>
<dbReference type="Proteomes" id="UP000298438">
    <property type="component" value="Unassembled WGS sequence"/>
</dbReference>
<evidence type="ECO:0000256" key="3">
    <source>
        <dbReference type="ARBA" id="ARBA00022558"/>
    </source>
</evidence>
<dbReference type="EMBL" id="SPVF01000108">
    <property type="protein sequence ID" value="TFW22242.1"/>
    <property type="molecule type" value="Genomic_DNA"/>
</dbReference>
<dbReference type="InterPro" id="IPR018391">
    <property type="entry name" value="PQQ_b-propeller_rpt"/>
</dbReference>
<gene>
    <name evidence="8" type="ORF">E4L96_08140</name>
</gene>
<reference evidence="8 9" key="1">
    <citation type="submission" date="2019-03" db="EMBL/GenBank/DDBJ databases">
        <title>Draft Genome Sequence of Massilia arenosa sp. nov., a Novel Massilia Species Isolated from a Sandy-loam Maize Soil.</title>
        <authorList>
            <person name="Raths R."/>
            <person name="Peta V."/>
            <person name="Bucking H."/>
        </authorList>
    </citation>
    <scope>NUCLEOTIDE SEQUENCE [LARGE SCALE GENOMIC DNA]</scope>
    <source>
        <strain evidence="8 9">MC02</strain>
    </source>
</reference>
<feature type="domain" description="PilY1 beta-propeller" evidence="7">
    <location>
        <begin position="291"/>
        <end position="528"/>
    </location>
</feature>
<keyword evidence="3" id="KW-1029">Fimbrium biogenesis</keyword>
<comment type="similarity">
    <text evidence="2">Belongs to the PilY1 family.</text>
</comment>
<keyword evidence="6" id="KW-0281">Fimbrium</keyword>
<comment type="subcellular location">
    <subcellularLocation>
        <location evidence="1">Fimbrium</location>
    </subcellularLocation>
</comment>
<name>A0A4Y9SF74_9BURK</name>
<protein>
    <recommendedName>
        <fullName evidence="7">PilY1 beta-propeller domain-containing protein</fullName>
    </recommendedName>
</protein>
<dbReference type="OrthoDB" id="7156875at2"/>
<accession>A0A4Y9SF74</accession>
<evidence type="ECO:0000256" key="4">
    <source>
        <dbReference type="ARBA" id="ARBA00022723"/>
    </source>
</evidence>
<sequence>MKLRLAGTAMRSLRQALLRAARVAANIAQALRRAACAARRSAQARARIAGAVNAGASQAGWASRLSLTAVRPSGVARTTVLLLALVAAVASTETMPLTIPEGLLGAPAQVPEGRTIPAAGLALPGIGQGSVQAAYDPRTWTGDLTRYDAGGTVVWSAAAALPAAADRTLYTSHPQPDGTAPTVELREGAIPADLTARLSAAQVTALRTRPLGAIVHSIPAYAGPPVPDIAGQAYFDFLRRHAARPPTIYVAANDGYLHALDAATGAERWGYVPPPIFNILTTTRQPPRALFDGSATVADALAGTTWRTVLATGYGMSTRGLFALDVTDPLNFARGGGLLLSFSEADDKAMGHLLTAPAIARFKVGTSGGLPQYRTFIVTTSGINGDDPPALFLLPLDNPLRSAWRRNSNYYRLDATSAQGPLTQPALALSPDGSVAYAYAGDLAGNVWRFEFTGRPPWNRNVSRLFTARDASGQRQPITATPAIAHAQGGGYLILFGTGKWLEEQDTDPLTFAPQTLYAVRDSLDKPIRAVGSRNALAARQLRPSGDEFTLAGRPFDPTRAQGWFIDLPNSAQTGERVAAAPQLRDGTVIFSTLLPPAGAGQGPQSRVYAIDILSGLLPIVDGQPPHTGQRIDTGTAFPPLIALAGVDSGTATGIGRATGWHTWTFLTPGAASAPARTIKTSLPTQRLTWREIPNWQERHRAALQEEHDP</sequence>
<proteinExistence type="inferred from homology"/>
<dbReference type="GO" id="GO:0009289">
    <property type="term" value="C:pilus"/>
    <property type="evidence" value="ECO:0007669"/>
    <property type="project" value="UniProtKB-SubCell"/>
</dbReference>
<evidence type="ECO:0000313" key="8">
    <source>
        <dbReference type="EMBL" id="TFW22242.1"/>
    </source>
</evidence>
<dbReference type="AlphaFoldDB" id="A0A4Y9SF74"/>
<evidence type="ECO:0000256" key="2">
    <source>
        <dbReference type="ARBA" id="ARBA00008387"/>
    </source>
</evidence>
<evidence type="ECO:0000256" key="1">
    <source>
        <dbReference type="ARBA" id="ARBA00004561"/>
    </source>
</evidence>
<dbReference type="Pfam" id="PF05567">
    <property type="entry name" value="T4P_PilY1"/>
    <property type="match status" value="1"/>
</dbReference>
<comment type="caution">
    <text evidence="8">The sequence shown here is derived from an EMBL/GenBank/DDBJ whole genome shotgun (WGS) entry which is preliminary data.</text>
</comment>
<keyword evidence="9" id="KW-1185">Reference proteome</keyword>
<evidence type="ECO:0000259" key="7">
    <source>
        <dbReference type="Pfam" id="PF05567"/>
    </source>
</evidence>
<dbReference type="InterPro" id="IPR011047">
    <property type="entry name" value="Quinoprotein_ADH-like_sf"/>
</dbReference>
<dbReference type="SMART" id="SM00564">
    <property type="entry name" value="PQQ"/>
    <property type="match status" value="1"/>
</dbReference>
<evidence type="ECO:0000313" key="9">
    <source>
        <dbReference type="Proteomes" id="UP000298438"/>
    </source>
</evidence>